<keyword evidence="3" id="KW-1185">Reference proteome</keyword>
<reference evidence="2 3" key="1">
    <citation type="journal article" date="2021" name="Front. Microbiol.">
        <title>Aerobic Denitrification and Heterotrophic Sulfur Oxidation in the Genus Halomonas Revealed by Six Novel Species Characterizations and Genome-Based Analysis.</title>
        <authorList>
            <person name="Wang L."/>
            <person name="Shao Z."/>
        </authorList>
    </citation>
    <scope>NUCLEOTIDE SEQUENCE [LARGE SCALE GENOMIC DNA]</scope>
    <source>
        <strain evidence="2 3">MCCC 1A11081</strain>
    </source>
</reference>
<dbReference type="InterPro" id="IPR036388">
    <property type="entry name" value="WH-like_DNA-bd_sf"/>
</dbReference>
<dbReference type="Gene3D" id="1.10.10.10">
    <property type="entry name" value="Winged helix-like DNA-binding domain superfamily/Winged helix DNA-binding domain"/>
    <property type="match status" value="1"/>
</dbReference>
<protein>
    <submittedName>
        <fullName evidence="2">DNA-binding domain-containing protein</fullName>
    </submittedName>
</protein>
<dbReference type="Gene3D" id="2.40.10.200">
    <property type="entry name" value="STY4665 C-terminal domain-like"/>
    <property type="match status" value="1"/>
</dbReference>
<dbReference type="EMBL" id="JABFTX010000006">
    <property type="protein sequence ID" value="MCE8005275.1"/>
    <property type="molecule type" value="Genomic_DNA"/>
</dbReference>
<dbReference type="Pfam" id="PF07515">
    <property type="entry name" value="TraI_2_C"/>
    <property type="match status" value="1"/>
</dbReference>
<dbReference type="NCBIfam" id="TIGR03760">
    <property type="entry name" value="ICE_TraI_Pfluor"/>
    <property type="match status" value="1"/>
</dbReference>
<dbReference type="InterPro" id="IPR036390">
    <property type="entry name" value="WH_DNA-bd_sf"/>
</dbReference>
<dbReference type="InterPro" id="IPR022391">
    <property type="entry name" value="ICE_relaxase_PFGI-1"/>
</dbReference>
<dbReference type="SUPFAM" id="SSF46785">
    <property type="entry name" value="Winged helix' DNA-binding domain"/>
    <property type="match status" value="1"/>
</dbReference>
<dbReference type="SMART" id="SM00471">
    <property type="entry name" value="HDc"/>
    <property type="match status" value="1"/>
</dbReference>
<dbReference type="GO" id="GO:0003677">
    <property type="term" value="F:DNA binding"/>
    <property type="evidence" value="ECO:0007669"/>
    <property type="project" value="UniProtKB-KW"/>
</dbReference>
<dbReference type="InterPro" id="IPR003607">
    <property type="entry name" value="HD/PDEase_dom"/>
</dbReference>
<dbReference type="InterPro" id="IPR011119">
    <property type="entry name" value="Unchr_helicase_relaxase_TraI"/>
</dbReference>
<comment type="caution">
    <text evidence="2">The sequence shown here is derived from an EMBL/GenBank/DDBJ whole genome shotgun (WGS) entry which is preliminary data.</text>
</comment>
<accession>A0ABS9A9G1</accession>
<organism evidence="2 3">
    <name type="scientific">Billgrantia ethanolica</name>
    <dbReference type="NCBI Taxonomy" id="2733486"/>
    <lineage>
        <taxon>Bacteria</taxon>
        <taxon>Pseudomonadati</taxon>
        <taxon>Pseudomonadota</taxon>
        <taxon>Gammaproteobacteria</taxon>
        <taxon>Oceanospirillales</taxon>
        <taxon>Halomonadaceae</taxon>
        <taxon>Billgrantia</taxon>
    </lineage>
</organism>
<dbReference type="Pfam" id="PF07514">
    <property type="entry name" value="TraI_2"/>
    <property type="match status" value="1"/>
</dbReference>
<dbReference type="Gene3D" id="1.10.3210.40">
    <property type="match status" value="1"/>
</dbReference>
<dbReference type="NCBIfam" id="NF041494">
    <property type="entry name" value="MobH"/>
    <property type="match status" value="1"/>
</dbReference>
<evidence type="ECO:0000313" key="2">
    <source>
        <dbReference type="EMBL" id="MCE8005275.1"/>
    </source>
</evidence>
<proteinExistence type="predicted"/>
<gene>
    <name evidence="2" type="ORF">HOP53_20790</name>
</gene>
<sequence length="615" mass="68008">MLNRLFSRKKNDLQDQQGDGWLMPRSGGELLRTPYRQEVIKSLWDLTSLTRPVFVEYLQRPLERYAELVQQLPASENHHHAYAGGMLDHGLEVMNYALRIRQQHLLPPGAAPEDQLASGERWTIAVAYGALLHDAAKVLVDLDICLEGGRIWRLWQGRIPGPYRVQYRKGRDYQLHQVTNGLLCEPILGSQVLGWLYEDPVVFSQLMYTITGYGAESGIIGEIVAQADRASVASALGGDPAKALKAPVESLQRKLVDALRYLVKEQLVLNTPRAPAYLTEDALWVVAPSVPNQLKACLLQHGVPGVPSKTTRMYDEMQAHGLILEANDGKSVWRGEVSIGEWKATLSFLRVPPEVIWGPGETRPSTLAGSLVVIGTEAKSEARSSITEVHVKEQAAETIDDAIPPVSSSKGDADSSLPCGEEQGATAYLVGEPTAKCKPNPSSTVVDVDEMISLISGKEKGENLTDRNEEVGYHVEILHDEKSTGTTEAVGTEDYGERFLQWLKEGIESHQIVINHTKALVHVVDDAYFLVSPGIFKRFCTLAYGSEKPWNKVQQRFQNLGLHQKPSGDRNIVEVEVRGPNRKGNVLKGYMLKPDCGLTPHLQNNVFLSLKGEAE</sequence>
<dbReference type="RefSeq" id="WP_234271780.1">
    <property type="nucleotide sequence ID" value="NZ_JABFTX010000006.1"/>
</dbReference>
<evidence type="ECO:0000259" key="1">
    <source>
        <dbReference type="SMART" id="SM00471"/>
    </source>
</evidence>
<dbReference type="Proteomes" id="UP001320168">
    <property type="component" value="Unassembled WGS sequence"/>
</dbReference>
<evidence type="ECO:0000313" key="3">
    <source>
        <dbReference type="Proteomes" id="UP001320168"/>
    </source>
</evidence>
<dbReference type="InterPro" id="IPR011093">
    <property type="entry name" value="TraI_2_C"/>
</dbReference>
<feature type="domain" description="HD/PDEase" evidence="1">
    <location>
        <begin position="82"/>
        <end position="242"/>
    </location>
</feature>
<name>A0ABS9A9G1_9GAMM</name>
<keyword evidence="2" id="KW-0238">DNA-binding</keyword>